<evidence type="ECO:0000256" key="1">
    <source>
        <dbReference type="SAM" id="Phobius"/>
    </source>
</evidence>
<organism evidence="2 3">
    <name type="scientific">Botryotinia convoluta</name>
    <dbReference type="NCBI Taxonomy" id="54673"/>
    <lineage>
        <taxon>Eukaryota</taxon>
        <taxon>Fungi</taxon>
        <taxon>Dikarya</taxon>
        <taxon>Ascomycota</taxon>
        <taxon>Pezizomycotina</taxon>
        <taxon>Leotiomycetes</taxon>
        <taxon>Helotiales</taxon>
        <taxon>Sclerotiniaceae</taxon>
        <taxon>Botryotinia</taxon>
    </lineage>
</organism>
<gene>
    <name evidence="2" type="ORF">BCON_0023g00320</name>
</gene>
<name>A0A4Z1IRV0_9HELO</name>
<dbReference type="Proteomes" id="UP000297527">
    <property type="component" value="Unassembled WGS sequence"/>
</dbReference>
<accession>A0A4Z1IRV0</accession>
<comment type="caution">
    <text evidence="2">The sequence shown here is derived from an EMBL/GenBank/DDBJ whole genome shotgun (WGS) entry which is preliminary data.</text>
</comment>
<keyword evidence="3" id="KW-1185">Reference proteome</keyword>
<protein>
    <submittedName>
        <fullName evidence="2">Uncharacterized protein</fullName>
    </submittedName>
</protein>
<reference evidence="2 3" key="1">
    <citation type="submission" date="2017-12" db="EMBL/GenBank/DDBJ databases">
        <title>Comparative genomics of Botrytis spp.</title>
        <authorList>
            <person name="Valero-Jimenez C.A."/>
            <person name="Tapia P."/>
            <person name="Veloso J."/>
            <person name="Silva-Moreno E."/>
            <person name="Staats M."/>
            <person name="Valdes J.H."/>
            <person name="Van Kan J.A.L."/>
        </authorList>
    </citation>
    <scope>NUCLEOTIDE SEQUENCE [LARGE SCALE GENOMIC DNA]</scope>
    <source>
        <strain evidence="2 3">MUCL11595</strain>
    </source>
</reference>
<feature type="transmembrane region" description="Helical" evidence="1">
    <location>
        <begin position="30"/>
        <end position="48"/>
    </location>
</feature>
<dbReference type="EMBL" id="PQXN01000023">
    <property type="protein sequence ID" value="TGO62010.1"/>
    <property type="molecule type" value="Genomic_DNA"/>
</dbReference>
<evidence type="ECO:0000313" key="2">
    <source>
        <dbReference type="EMBL" id="TGO62010.1"/>
    </source>
</evidence>
<keyword evidence="1" id="KW-0812">Transmembrane</keyword>
<proteinExistence type="predicted"/>
<keyword evidence="1" id="KW-0472">Membrane</keyword>
<evidence type="ECO:0000313" key="3">
    <source>
        <dbReference type="Proteomes" id="UP000297527"/>
    </source>
</evidence>
<sequence>MNTTDGLFGQSTDYSVGLIMFANRIDRSTWAALLCAGLVLITTISVMADQRKAIAPHSGRLSQKDIRTIFTVRRNDTDLLIISNAYLDELRLLPNTKLSSVQTQVKASFSVLGICN</sequence>
<dbReference type="AlphaFoldDB" id="A0A4Z1IRV0"/>
<keyword evidence="1" id="KW-1133">Transmembrane helix</keyword>